<evidence type="ECO:0000313" key="3">
    <source>
        <dbReference type="Proteomes" id="UP001294412"/>
    </source>
</evidence>
<feature type="region of interest" description="Disordered" evidence="1">
    <location>
        <begin position="48"/>
        <end position="69"/>
    </location>
</feature>
<protein>
    <submittedName>
        <fullName evidence="2">Uncharacterized protein</fullName>
    </submittedName>
</protein>
<keyword evidence="3" id="KW-1185">Reference proteome</keyword>
<dbReference type="Proteomes" id="UP001294412">
    <property type="component" value="Unassembled WGS sequence"/>
</dbReference>
<evidence type="ECO:0000313" key="2">
    <source>
        <dbReference type="EMBL" id="MDY8110154.1"/>
    </source>
</evidence>
<feature type="region of interest" description="Disordered" evidence="1">
    <location>
        <begin position="1"/>
        <end position="21"/>
    </location>
</feature>
<reference evidence="2 3" key="1">
    <citation type="submission" date="2023-12" db="EMBL/GenBank/DDBJ databases">
        <title>Description of Novel Strain Fulvimarina sp. 2208YS6-2-32 isolated from Uroteuthis (Photololigo) edulis.</title>
        <authorList>
            <person name="Park J.-S."/>
        </authorList>
    </citation>
    <scope>NUCLEOTIDE SEQUENCE [LARGE SCALE GENOMIC DNA]</scope>
    <source>
        <strain evidence="2 3">2208YS6-2-32</strain>
    </source>
</reference>
<feature type="compositionally biased region" description="Basic and acidic residues" evidence="1">
    <location>
        <begin position="1"/>
        <end position="18"/>
    </location>
</feature>
<name>A0ABU5I5R8_9HYPH</name>
<organism evidence="2 3">
    <name type="scientific">Fulvimarina uroteuthidis</name>
    <dbReference type="NCBI Taxonomy" id="3098149"/>
    <lineage>
        <taxon>Bacteria</taxon>
        <taxon>Pseudomonadati</taxon>
        <taxon>Pseudomonadota</taxon>
        <taxon>Alphaproteobacteria</taxon>
        <taxon>Hyphomicrobiales</taxon>
        <taxon>Aurantimonadaceae</taxon>
        <taxon>Fulvimarina</taxon>
    </lineage>
</organism>
<evidence type="ECO:0000256" key="1">
    <source>
        <dbReference type="SAM" id="MobiDB-lite"/>
    </source>
</evidence>
<accession>A0ABU5I5R8</accession>
<comment type="caution">
    <text evidence="2">The sequence shown here is derived from an EMBL/GenBank/DDBJ whole genome shotgun (WGS) entry which is preliminary data.</text>
</comment>
<dbReference type="RefSeq" id="WP_322187679.1">
    <property type="nucleotide sequence ID" value="NZ_JAXLPB010000004.1"/>
</dbReference>
<proteinExistence type="predicted"/>
<gene>
    <name evidence="2" type="ORF">U0C82_13490</name>
</gene>
<sequence length="69" mass="7473">MSEHPSADETTADERETRLTLVSPQDVQTAISAGFEIEEVLWMLDLVDEQESPSDHADNAAGSTSTPRG</sequence>
<dbReference type="EMBL" id="JAXLPB010000004">
    <property type="protein sequence ID" value="MDY8110154.1"/>
    <property type="molecule type" value="Genomic_DNA"/>
</dbReference>